<evidence type="ECO:0000256" key="1">
    <source>
        <dbReference type="SAM" id="Coils"/>
    </source>
</evidence>
<comment type="caution">
    <text evidence="2">The sequence shown here is derived from an EMBL/GenBank/DDBJ whole genome shotgun (WGS) entry which is preliminary data.</text>
</comment>
<evidence type="ECO:0000313" key="3">
    <source>
        <dbReference type="Proteomes" id="UP001589793"/>
    </source>
</evidence>
<dbReference type="EMBL" id="JBHLSV010000005">
    <property type="protein sequence ID" value="MFC0673530.1"/>
    <property type="molecule type" value="Genomic_DNA"/>
</dbReference>
<organism evidence="2 3">
    <name type="scientific">Brachybacterium hainanense</name>
    <dbReference type="NCBI Taxonomy" id="1541174"/>
    <lineage>
        <taxon>Bacteria</taxon>
        <taxon>Bacillati</taxon>
        <taxon>Actinomycetota</taxon>
        <taxon>Actinomycetes</taxon>
        <taxon>Micrococcales</taxon>
        <taxon>Dermabacteraceae</taxon>
        <taxon>Brachybacterium</taxon>
    </lineage>
</organism>
<sequence length="152" mass="16990">MTRRTIYPAWFDKTRVIEAEQWAKAPTVATQILEQVEAHDGDLPDPARVHGWRWLLARPLYRLGDMILGAGSPTILRLAEIGVAIVEAGPDPAFPRDELVADLQERLVQQDEELDSFSQQLAKTQNAAAAGRNLARALRRVDATIDEMGHDR</sequence>
<protein>
    <submittedName>
        <fullName evidence="2">Uncharacterized protein</fullName>
    </submittedName>
</protein>
<dbReference type="Proteomes" id="UP001589793">
    <property type="component" value="Unassembled WGS sequence"/>
</dbReference>
<keyword evidence="3" id="KW-1185">Reference proteome</keyword>
<gene>
    <name evidence="2" type="ORF">ACFFF6_06130</name>
</gene>
<name>A0ABV6R970_9MICO</name>
<keyword evidence="1" id="KW-0175">Coiled coil</keyword>
<feature type="coiled-coil region" evidence="1">
    <location>
        <begin position="100"/>
        <end position="127"/>
    </location>
</feature>
<evidence type="ECO:0000313" key="2">
    <source>
        <dbReference type="EMBL" id="MFC0673530.1"/>
    </source>
</evidence>
<reference evidence="2 3" key="1">
    <citation type="submission" date="2024-09" db="EMBL/GenBank/DDBJ databases">
        <authorList>
            <person name="Sun Q."/>
            <person name="Mori K."/>
        </authorList>
    </citation>
    <scope>NUCLEOTIDE SEQUENCE [LARGE SCALE GENOMIC DNA]</scope>
    <source>
        <strain evidence="2 3">CICC 10874</strain>
    </source>
</reference>
<accession>A0ABV6R970</accession>
<dbReference type="RefSeq" id="WP_376979167.1">
    <property type="nucleotide sequence ID" value="NZ_JBHLSV010000005.1"/>
</dbReference>
<proteinExistence type="predicted"/>